<feature type="compositionally biased region" description="Polar residues" evidence="1">
    <location>
        <begin position="193"/>
        <end position="207"/>
    </location>
</feature>
<feature type="region of interest" description="Disordered" evidence="1">
    <location>
        <begin position="1"/>
        <end position="402"/>
    </location>
</feature>
<feature type="compositionally biased region" description="Basic and acidic residues" evidence="1">
    <location>
        <begin position="248"/>
        <end position="264"/>
    </location>
</feature>
<keyword evidence="4" id="KW-1185">Reference proteome</keyword>
<feature type="region of interest" description="Disordered" evidence="1">
    <location>
        <begin position="570"/>
        <end position="593"/>
    </location>
</feature>
<sequence>MSAPYWGQLPEPNVARDGGRRMSPDDNDYYPPPPPDYRQSTDTAPPRRKSIRPLPQTTAAEPPFDPRSAAEPNFAVQGMGPRPPSHHRTAGQQQPVLDARANRSAAHHGDPLCLPTSPSAPDVSRRPPVNYPYTHVNDGPPYTYATLTNAAPPSQQGELELQRPYDSSHDAHAMPHQRPIHDMSARRDGPAVSQDSAAQSRPSLTASSERRRIMTKEEKRARVEAAEQRARQRAAIRAADAPASQQVRSHDRHPPADYDNDREVLPSPAAPSTASASLPATALPQPQWEVPVPRTPPTPPSQFQSRDPIGHHHDTAPHQTTTAAQLPATQGPGVPQRNLSFRERASRNEPTLPSEETDPWPATGDEGLSMARRGNSKLRKEPPGDTRHHEPRAAGTARGLSRPTAQVFQELPSQALPLSTRNKELPPIPLPLPETRHIRTFGGDGRYPAWEPAQGMRRQAPEPVYGRDYGPPGDGFSGNARGQTLNPAQAVEARAAAQQGAVAPSESLHRRGSQSSEALHDQQGTRSPDEHVENLRPGAGLYQPPEWMDEWKKGTTGTLSGTLLDLRHEQPSAADKNKAWWEGGGRGQGDNRAHTQRRAEAFDGEYDDTSAPTRFKPPLYLNCGPLLRYCGTRRERFPVRPPRGDGVVAERETWRGSVMIVTKDSESSYEIAPMLRLFVQNVALLPPPPEQVDGELPPEYVDPIAGHPKLGRRGETLYVRPVEHIDEARDISRDETVNGLFETTRSPPEVSPTDGSTDPPGSFARRIKAANADGEKLQKYKDVRGFRLHSERGCTFWRFNIEVELRDKQQRIAYRINRGPCMAFWVPPRGRAMNIMFYSGNGFGAGARPDELSGPDPMWRDMLNTHQSQPFHVMVGGGNQIYNDAVAYECDLVGDWLEMNDPLEKESTPFTAEMQDELEAFYLERYCMWFSQGLYGLAASQIAMINMYDDHDVLDGYGSYPHHDMNGPVFCGLGSVAFKYYMLFQHQSLVTETETSEPSWILGLQPGPYIHELSRSLFLSLGGKVAMLAVDCRTERTEYHVMREKTWEKIMNRLYAEIRRGQIEHLLVLSALPIAYPRFDWLESLFTSKLMSPVKALGRTGVFGKSLDPMDSRAEMLDDVNGHWVARNHKHERSIIIEDLQDLAIDKSMRITVLSGNVSMAAVGQLYSNPKLGLAKHKDPRYMPNIISSAVANAPPSDLMADTLNKRNKVHHFDKQTDEGMIPLFREGVDGRSRSNKHLLPHRNWCSIRQWTPGTTPPPTPPMSTRLLSRSMSLGRGEAQAREYPEPGRHTSESRLDGGRVNGLRGGGDGYPDDVYAPPHAAHASSVRGAGAGQDEFSVGDESQFTSRPPRRAQTMDKQPAPAVAGRSEPDMAVMPRFHRTPTGLSAKQMRQADKYQVDLEEGLDIILNVEVNSQDPAGITIPYRILVPRLQYEYDPAEDDLAQKGGGAEASGLKRLFSFRKEAARAKSNDYEDDVMSDEDDEDDEEHLVR</sequence>
<evidence type="ECO:0000259" key="2">
    <source>
        <dbReference type="Pfam" id="PF19050"/>
    </source>
</evidence>
<feature type="compositionally biased region" description="Polar residues" evidence="1">
    <location>
        <begin position="513"/>
        <end position="526"/>
    </location>
</feature>
<feature type="compositionally biased region" description="Basic and acidic residues" evidence="1">
    <location>
        <begin position="570"/>
        <end position="579"/>
    </location>
</feature>
<feature type="region of interest" description="Disordered" evidence="1">
    <location>
        <begin position="1273"/>
        <end position="1368"/>
    </location>
</feature>
<feature type="compositionally biased region" description="Low complexity" evidence="1">
    <location>
        <begin position="488"/>
        <end position="503"/>
    </location>
</feature>
<feature type="compositionally biased region" description="Basic and acidic residues" evidence="1">
    <location>
        <begin position="378"/>
        <end position="392"/>
    </location>
</feature>
<feature type="region of interest" description="Disordered" evidence="1">
    <location>
        <begin position="1465"/>
        <end position="1491"/>
    </location>
</feature>
<dbReference type="GO" id="GO:0016020">
    <property type="term" value="C:membrane"/>
    <property type="evidence" value="ECO:0007669"/>
    <property type="project" value="TreeGrafter"/>
</dbReference>
<dbReference type="PANTHER" id="PTHR46689">
    <property type="entry name" value="MEMBRANE PROTEIN, PUTATIVE-RELATED"/>
    <property type="match status" value="1"/>
</dbReference>
<dbReference type="CDD" id="cd07389">
    <property type="entry name" value="MPP_PhoD"/>
    <property type="match status" value="1"/>
</dbReference>
<feature type="domain" description="PhoD-like phosphatase" evidence="2">
    <location>
        <begin position="1094"/>
        <end position="1253"/>
    </location>
</feature>
<feature type="domain" description="PhoD-like phosphatase" evidence="2">
    <location>
        <begin position="837"/>
        <end position="1086"/>
    </location>
</feature>
<accession>A0A8H4PM42</accession>
<proteinExistence type="predicted"/>
<dbReference type="OrthoDB" id="9999821at2759"/>
<feature type="compositionally biased region" description="Polar residues" evidence="1">
    <location>
        <begin position="145"/>
        <end position="157"/>
    </location>
</feature>
<evidence type="ECO:0000256" key="1">
    <source>
        <dbReference type="SAM" id="MobiDB-lite"/>
    </source>
</evidence>
<feature type="region of interest" description="Disordered" evidence="1">
    <location>
        <begin position="445"/>
        <end position="547"/>
    </location>
</feature>
<comment type="caution">
    <text evidence="3">The sequence shown here is derived from an EMBL/GenBank/DDBJ whole genome shotgun (WGS) entry which is preliminary data.</text>
</comment>
<feature type="compositionally biased region" description="Acidic residues" evidence="1">
    <location>
        <begin position="1472"/>
        <end position="1491"/>
    </location>
</feature>
<dbReference type="Pfam" id="PF19050">
    <property type="entry name" value="PhoD_2"/>
    <property type="match status" value="2"/>
</dbReference>
<feature type="compositionally biased region" description="Low complexity" evidence="1">
    <location>
        <begin position="317"/>
        <end position="332"/>
    </location>
</feature>
<feature type="compositionally biased region" description="Basic and acidic residues" evidence="1">
    <location>
        <begin position="160"/>
        <end position="189"/>
    </location>
</feature>
<reference evidence="3 4" key="1">
    <citation type="journal article" date="2020" name="Genome Biol. Evol.">
        <title>A new high-quality draft genome assembly of the Chinese cordyceps Ophiocordyceps sinensis.</title>
        <authorList>
            <person name="Shu R."/>
            <person name="Zhang J."/>
            <person name="Meng Q."/>
            <person name="Zhang H."/>
            <person name="Zhou G."/>
            <person name="Li M."/>
            <person name="Wu P."/>
            <person name="Zhao Y."/>
            <person name="Chen C."/>
            <person name="Qin Q."/>
        </authorList>
    </citation>
    <scope>NUCLEOTIDE SEQUENCE [LARGE SCALE GENOMIC DNA]</scope>
    <source>
        <strain evidence="3 4">IOZ07</strain>
    </source>
</reference>
<dbReference type="InterPro" id="IPR043904">
    <property type="entry name" value="PhoD_2-like"/>
</dbReference>
<evidence type="ECO:0000313" key="4">
    <source>
        <dbReference type="Proteomes" id="UP000557566"/>
    </source>
</evidence>
<dbReference type="PANTHER" id="PTHR46689:SF1">
    <property type="entry name" value="PHOD-LIKE PHOSPHATASE DOMAIN-CONTAINING PROTEIN"/>
    <property type="match status" value="1"/>
</dbReference>
<feature type="region of interest" description="Disordered" evidence="1">
    <location>
        <begin position="742"/>
        <end position="762"/>
    </location>
</feature>
<name>A0A8H4PM42_9HYPO</name>
<dbReference type="InterPro" id="IPR038607">
    <property type="entry name" value="PhoD-like_sf"/>
</dbReference>
<dbReference type="Proteomes" id="UP000557566">
    <property type="component" value="Unassembled WGS sequence"/>
</dbReference>
<dbReference type="InterPro" id="IPR018946">
    <property type="entry name" value="PhoD-like_MPP"/>
</dbReference>
<feature type="compositionally biased region" description="Gly residues" evidence="1">
    <location>
        <begin position="1300"/>
        <end position="1310"/>
    </location>
</feature>
<feature type="compositionally biased region" description="Low complexity" evidence="1">
    <location>
        <begin position="233"/>
        <end position="246"/>
    </location>
</feature>
<dbReference type="EMBL" id="JAAVMX010000008">
    <property type="protein sequence ID" value="KAF4505569.1"/>
    <property type="molecule type" value="Genomic_DNA"/>
</dbReference>
<protein>
    <recommendedName>
        <fullName evidence="2">PhoD-like phosphatase domain-containing protein</fullName>
    </recommendedName>
</protein>
<dbReference type="Gene3D" id="3.60.21.70">
    <property type="entry name" value="PhoD-like phosphatase"/>
    <property type="match status" value="1"/>
</dbReference>
<organism evidence="3 4">
    <name type="scientific">Ophiocordyceps sinensis</name>
    <dbReference type="NCBI Taxonomy" id="72228"/>
    <lineage>
        <taxon>Eukaryota</taxon>
        <taxon>Fungi</taxon>
        <taxon>Dikarya</taxon>
        <taxon>Ascomycota</taxon>
        <taxon>Pezizomycotina</taxon>
        <taxon>Sordariomycetes</taxon>
        <taxon>Hypocreomycetidae</taxon>
        <taxon>Hypocreales</taxon>
        <taxon>Ophiocordycipitaceae</taxon>
        <taxon>Ophiocordyceps</taxon>
    </lineage>
</organism>
<gene>
    <name evidence="3" type="ORF">G6O67_007503</name>
</gene>
<evidence type="ECO:0000313" key="3">
    <source>
        <dbReference type="EMBL" id="KAF4505569.1"/>
    </source>
</evidence>
<feature type="compositionally biased region" description="Basic and acidic residues" evidence="1">
    <location>
        <begin position="208"/>
        <end position="230"/>
    </location>
</feature>
<feature type="compositionally biased region" description="Low complexity" evidence="1">
    <location>
        <begin position="266"/>
        <end position="292"/>
    </location>
</feature>
<feature type="compositionally biased region" description="Basic and acidic residues" evidence="1">
    <location>
        <begin position="1279"/>
        <end position="1298"/>
    </location>
</feature>